<evidence type="ECO:0000313" key="3">
    <source>
        <dbReference type="EMBL" id="KAF3328475.1"/>
    </source>
</evidence>
<dbReference type="Proteomes" id="UP000623129">
    <property type="component" value="Unassembled WGS sequence"/>
</dbReference>
<sequence length="499" mass="56023">MAPRKSGLSRSKATKYNKRKRTTDHQVQNVDSLDGTEECDIPPSKKKGRGPGTMRDATFVIEDRPEIWPVGAREFACACEVDGRQITTAITRLALNYMPSPLRSYHAFDPMTKKNVEKAFLERFRYRHGEDVDHCRTVLDAIAGKRYAEELHNARNKCFKKYGWEIPLWKADVPHWCLDPKKWHGLCDIFNTEEWQELRRQNVKNRLARGHQAAHHGGSASTRQHVAKIGTPTLEEIYLHMHCRLENGKSPVISQYEAAAEGISGTTENDDTNGIVNPPPEKSPIQPLTFDMNSLQFTNDRAKKVYEDVTEWRADEANADKDESTLYIDAIGGSSRGRLRGFGSVLDDKLPTATTRAKATRAPSSISGVTNNGSGKTYTDKEVAALLAQERDHRLNEEREERKRMEAENNVMFKQLFAIVGVQRPNFEGQGPTTLPQPHEGASGMPNAISQGLGADFIESNERGAFQALLNAQSGQEVATCQDALNQWFGEENENNRPF</sequence>
<accession>A0A833QL06</accession>
<comment type="caution">
    <text evidence="3">The sequence shown here is derived from an EMBL/GenBank/DDBJ whole genome shotgun (WGS) entry which is preliminary data.</text>
</comment>
<feature type="coiled-coil region" evidence="1">
    <location>
        <begin position="388"/>
        <end position="415"/>
    </location>
</feature>
<gene>
    <name evidence="3" type="ORF">FCM35_KLT07081</name>
</gene>
<feature type="region of interest" description="Disordered" evidence="2">
    <location>
        <begin position="1"/>
        <end position="54"/>
    </location>
</feature>
<dbReference type="PANTHER" id="PTHR33157">
    <property type="entry name" value="AUTONOMOUS TRANSPOSABLE ELEMENT EN-1 MOSAIC PROTEIN-RELATED"/>
    <property type="match status" value="1"/>
</dbReference>
<reference evidence="3" key="1">
    <citation type="submission" date="2020-01" db="EMBL/GenBank/DDBJ databases">
        <title>Genome sequence of Kobresia littledalei, the first chromosome-level genome in the family Cyperaceae.</title>
        <authorList>
            <person name="Qu G."/>
        </authorList>
    </citation>
    <scope>NUCLEOTIDE SEQUENCE</scope>
    <source>
        <strain evidence="3">C.B.Clarke</strain>
        <tissue evidence="3">Leaf</tissue>
    </source>
</reference>
<dbReference type="AlphaFoldDB" id="A0A833QL06"/>
<organism evidence="3 4">
    <name type="scientific">Carex littledalei</name>
    <dbReference type="NCBI Taxonomy" id="544730"/>
    <lineage>
        <taxon>Eukaryota</taxon>
        <taxon>Viridiplantae</taxon>
        <taxon>Streptophyta</taxon>
        <taxon>Embryophyta</taxon>
        <taxon>Tracheophyta</taxon>
        <taxon>Spermatophyta</taxon>
        <taxon>Magnoliopsida</taxon>
        <taxon>Liliopsida</taxon>
        <taxon>Poales</taxon>
        <taxon>Cyperaceae</taxon>
        <taxon>Cyperoideae</taxon>
        <taxon>Cariceae</taxon>
        <taxon>Carex</taxon>
        <taxon>Carex subgen. Euthyceras</taxon>
    </lineage>
</organism>
<evidence type="ECO:0000313" key="4">
    <source>
        <dbReference type="Proteomes" id="UP000623129"/>
    </source>
</evidence>
<dbReference type="PANTHER" id="PTHR33157:SF12">
    <property type="entry name" value="TRANSPOSASE TNP1_EN_SPM-LIKE DOMAIN-CONTAINING PROTEIN"/>
    <property type="match status" value="1"/>
</dbReference>
<dbReference type="InterPro" id="IPR039266">
    <property type="entry name" value="EN-1/SPM"/>
</dbReference>
<feature type="compositionally biased region" description="Polar residues" evidence="2">
    <location>
        <begin position="363"/>
        <end position="377"/>
    </location>
</feature>
<dbReference type="EMBL" id="SWLB01000016">
    <property type="protein sequence ID" value="KAF3328475.1"/>
    <property type="molecule type" value="Genomic_DNA"/>
</dbReference>
<proteinExistence type="predicted"/>
<feature type="compositionally biased region" description="Basic residues" evidence="2">
    <location>
        <begin position="12"/>
        <end position="22"/>
    </location>
</feature>
<keyword evidence="1" id="KW-0175">Coiled coil</keyword>
<evidence type="ECO:0000256" key="2">
    <source>
        <dbReference type="SAM" id="MobiDB-lite"/>
    </source>
</evidence>
<feature type="region of interest" description="Disordered" evidence="2">
    <location>
        <begin position="354"/>
        <end position="377"/>
    </location>
</feature>
<evidence type="ECO:0000256" key="1">
    <source>
        <dbReference type="SAM" id="Coils"/>
    </source>
</evidence>
<dbReference type="OrthoDB" id="1705129at2759"/>
<name>A0A833QL06_9POAL</name>
<protein>
    <submittedName>
        <fullName evidence="3">Uncharacterized protein</fullName>
    </submittedName>
</protein>
<dbReference type="GO" id="GO:0032196">
    <property type="term" value="P:transposition"/>
    <property type="evidence" value="ECO:0007669"/>
    <property type="project" value="InterPro"/>
</dbReference>
<keyword evidence="4" id="KW-1185">Reference proteome</keyword>